<dbReference type="EMBL" id="KB742677">
    <property type="protein sequence ID" value="EOB05626.1"/>
    <property type="molecule type" value="Genomic_DNA"/>
</dbReference>
<organism evidence="1 2">
    <name type="scientific">Anas platyrhynchos</name>
    <name type="common">Mallard</name>
    <name type="synonym">Anas boschas</name>
    <dbReference type="NCBI Taxonomy" id="8839"/>
    <lineage>
        <taxon>Eukaryota</taxon>
        <taxon>Metazoa</taxon>
        <taxon>Chordata</taxon>
        <taxon>Craniata</taxon>
        <taxon>Vertebrata</taxon>
        <taxon>Euteleostomi</taxon>
        <taxon>Archelosauria</taxon>
        <taxon>Archosauria</taxon>
        <taxon>Dinosauria</taxon>
        <taxon>Saurischia</taxon>
        <taxon>Theropoda</taxon>
        <taxon>Coelurosauria</taxon>
        <taxon>Aves</taxon>
        <taxon>Neognathae</taxon>
        <taxon>Galloanserae</taxon>
        <taxon>Anseriformes</taxon>
        <taxon>Anatidae</taxon>
        <taxon>Anatinae</taxon>
        <taxon>Anas</taxon>
    </lineage>
</organism>
<gene>
    <name evidence="1" type="ORF">Anapl_02067</name>
</gene>
<reference evidence="2" key="1">
    <citation type="journal article" date="2013" name="Nat. Genet.">
        <title>The duck genome and transcriptome provide insight into an avian influenza virus reservoir species.</title>
        <authorList>
            <person name="Huang Y."/>
            <person name="Li Y."/>
            <person name="Burt D.W."/>
            <person name="Chen H."/>
            <person name="Zhang Y."/>
            <person name="Qian W."/>
            <person name="Kim H."/>
            <person name="Gan S."/>
            <person name="Zhao Y."/>
            <person name="Li J."/>
            <person name="Yi K."/>
            <person name="Feng H."/>
            <person name="Zhu P."/>
            <person name="Li B."/>
            <person name="Liu Q."/>
            <person name="Fairley S."/>
            <person name="Magor K.E."/>
            <person name="Du Z."/>
            <person name="Hu X."/>
            <person name="Goodman L."/>
            <person name="Tafer H."/>
            <person name="Vignal A."/>
            <person name="Lee T."/>
            <person name="Kim K.W."/>
            <person name="Sheng Z."/>
            <person name="An Y."/>
            <person name="Searle S."/>
            <person name="Herrero J."/>
            <person name="Groenen M.A."/>
            <person name="Crooijmans R.P."/>
            <person name="Faraut T."/>
            <person name="Cai Q."/>
            <person name="Webster R.G."/>
            <person name="Aldridge J.R."/>
            <person name="Warren W.C."/>
            <person name="Bartschat S."/>
            <person name="Kehr S."/>
            <person name="Marz M."/>
            <person name="Stadler P.F."/>
            <person name="Smith J."/>
            <person name="Kraus R.H."/>
            <person name="Zhao Y."/>
            <person name="Ren L."/>
            <person name="Fei J."/>
            <person name="Morisson M."/>
            <person name="Kaiser P."/>
            <person name="Griffin D.K."/>
            <person name="Rao M."/>
            <person name="Pitel F."/>
            <person name="Wang J."/>
            <person name="Li N."/>
        </authorList>
    </citation>
    <scope>NUCLEOTIDE SEQUENCE [LARGE SCALE GENOMIC DNA]</scope>
</reference>
<dbReference type="Proteomes" id="UP000296049">
    <property type="component" value="Unassembled WGS sequence"/>
</dbReference>
<proteinExistence type="predicted"/>
<name>R0K640_ANAPL</name>
<sequence length="324" mass="35525">MQRDGAQRNNEMAAGCAYQVLARVGTGEGFVWALSLLDSREPAPCLPEVPWLFARGTQSILREYQRPFCFICSSLNFTPLLDVCSIQRFSWIDLLVSELLGAARRAPWLCAAVHPLLLLCSSVCLYHLYHAELTRTFVKTFSLSTRGEGVQETADVQEVQSFGRRCWAGSCVRVGGTELPWGCLCADSTVLGAAELLPCPALLPGCQVEEPPGVDLLVLCREKEGKVRVVNLKLKQKTLGFQAFCCSLGRERKSLSAQQQVMSPCHDSLVHGCGKAPAVAPFCCCVQETLHRRAGMQFWEGLAVILVKVLGTVSLGRDKCCPCR</sequence>
<keyword evidence="2" id="KW-1185">Reference proteome</keyword>
<accession>R0K640</accession>
<dbReference type="AlphaFoldDB" id="R0K640"/>
<evidence type="ECO:0000313" key="2">
    <source>
        <dbReference type="Proteomes" id="UP000296049"/>
    </source>
</evidence>
<protein>
    <submittedName>
        <fullName evidence="1">Uncharacterized protein</fullName>
    </submittedName>
</protein>
<evidence type="ECO:0000313" key="1">
    <source>
        <dbReference type="EMBL" id="EOB05626.1"/>
    </source>
</evidence>